<dbReference type="InterPro" id="IPR001647">
    <property type="entry name" value="HTH_TetR"/>
</dbReference>
<dbReference type="InterPro" id="IPR050109">
    <property type="entry name" value="HTH-type_TetR-like_transc_reg"/>
</dbReference>
<protein>
    <submittedName>
        <fullName evidence="6">TetR/AcrR family transcriptional regulator</fullName>
    </submittedName>
</protein>
<feature type="DNA-binding region" description="H-T-H motif" evidence="4">
    <location>
        <begin position="27"/>
        <end position="46"/>
    </location>
</feature>
<keyword evidence="1" id="KW-0805">Transcription regulation</keyword>
<sequence length="136" mass="14310">MPKPDQRSQLLAAAIPLFAAKGLSGINVRAIARAAGVNPSQISYHFGGKEGLYAAVIRDQFAGLGRIAEIADSDLAASEKFASYLLECGICFHRGNADQFVPTTASANAEAPECPHCLNNDADSFIGMAQKEEKAA</sequence>
<keyword evidence="3" id="KW-0804">Transcription</keyword>
<feature type="domain" description="HTH tetR-type" evidence="5">
    <location>
        <begin position="4"/>
        <end position="64"/>
    </location>
</feature>
<dbReference type="PANTHER" id="PTHR30055">
    <property type="entry name" value="HTH-TYPE TRANSCRIPTIONAL REGULATOR RUTR"/>
    <property type="match status" value="1"/>
</dbReference>
<comment type="caution">
    <text evidence="6">The sequence shown here is derived from an EMBL/GenBank/DDBJ whole genome shotgun (WGS) entry which is preliminary data.</text>
</comment>
<evidence type="ECO:0000256" key="1">
    <source>
        <dbReference type="ARBA" id="ARBA00023015"/>
    </source>
</evidence>
<dbReference type="GO" id="GO:0003700">
    <property type="term" value="F:DNA-binding transcription factor activity"/>
    <property type="evidence" value="ECO:0007669"/>
    <property type="project" value="TreeGrafter"/>
</dbReference>
<dbReference type="GO" id="GO:0000976">
    <property type="term" value="F:transcription cis-regulatory region binding"/>
    <property type="evidence" value="ECO:0007669"/>
    <property type="project" value="TreeGrafter"/>
</dbReference>
<evidence type="ECO:0000259" key="5">
    <source>
        <dbReference type="PROSITE" id="PS50977"/>
    </source>
</evidence>
<keyword evidence="2 4" id="KW-0238">DNA-binding</keyword>
<dbReference type="SUPFAM" id="SSF46689">
    <property type="entry name" value="Homeodomain-like"/>
    <property type="match status" value="1"/>
</dbReference>
<dbReference type="InterPro" id="IPR009057">
    <property type="entry name" value="Homeodomain-like_sf"/>
</dbReference>
<evidence type="ECO:0000256" key="4">
    <source>
        <dbReference type="PROSITE-ProRule" id="PRU00335"/>
    </source>
</evidence>
<evidence type="ECO:0000256" key="3">
    <source>
        <dbReference type="ARBA" id="ARBA00023163"/>
    </source>
</evidence>
<proteinExistence type="predicted"/>
<dbReference type="PRINTS" id="PR00455">
    <property type="entry name" value="HTHTETR"/>
</dbReference>
<dbReference type="PANTHER" id="PTHR30055:SF234">
    <property type="entry name" value="HTH-TYPE TRANSCRIPTIONAL REGULATOR BETI"/>
    <property type="match status" value="1"/>
</dbReference>
<name>A0A831XGE8_GEOME</name>
<dbReference type="Pfam" id="PF00440">
    <property type="entry name" value="TetR_N"/>
    <property type="match status" value="1"/>
</dbReference>
<accession>A0A831XGE8</accession>
<evidence type="ECO:0000256" key="2">
    <source>
        <dbReference type="ARBA" id="ARBA00023125"/>
    </source>
</evidence>
<gene>
    <name evidence="6" type="ORF">ENQ87_12870</name>
</gene>
<dbReference type="EMBL" id="DSOV01000056">
    <property type="protein sequence ID" value="HEN43240.1"/>
    <property type="molecule type" value="Genomic_DNA"/>
</dbReference>
<evidence type="ECO:0000313" key="6">
    <source>
        <dbReference type="EMBL" id="HEN43240.1"/>
    </source>
</evidence>
<dbReference type="PROSITE" id="PS50977">
    <property type="entry name" value="HTH_TETR_2"/>
    <property type="match status" value="1"/>
</dbReference>
<dbReference type="AlphaFoldDB" id="A0A831XGE8"/>
<reference evidence="6" key="1">
    <citation type="journal article" date="2020" name="mSystems">
        <title>Genome- and Community-Level Interaction Insights into Carbon Utilization and Element Cycling Functions of Hydrothermarchaeota in Hydrothermal Sediment.</title>
        <authorList>
            <person name="Zhou Z."/>
            <person name="Liu Y."/>
            <person name="Xu W."/>
            <person name="Pan J."/>
            <person name="Luo Z.H."/>
            <person name="Li M."/>
        </authorList>
    </citation>
    <scope>NUCLEOTIDE SEQUENCE [LARGE SCALE GENOMIC DNA]</scope>
    <source>
        <strain evidence="6">SpSt-349</strain>
    </source>
</reference>
<dbReference type="Gene3D" id="1.10.357.10">
    <property type="entry name" value="Tetracycline Repressor, domain 2"/>
    <property type="match status" value="1"/>
</dbReference>
<organism evidence="6">
    <name type="scientific">Geobacter metallireducens</name>
    <dbReference type="NCBI Taxonomy" id="28232"/>
    <lineage>
        <taxon>Bacteria</taxon>
        <taxon>Pseudomonadati</taxon>
        <taxon>Thermodesulfobacteriota</taxon>
        <taxon>Desulfuromonadia</taxon>
        <taxon>Geobacterales</taxon>
        <taxon>Geobacteraceae</taxon>
        <taxon>Geobacter</taxon>
    </lineage>
</organism>